<dbReference type="Proteomes" id="UP000028725">
    <property type="component" value="Unassembled WGS sequence"/>
</dbReference>
<evidence type="ECO:0000313" key="1">
    <source>
        <dbReference type="EMBL" id="KFE64445.1"/>
    </source>
</evidence>
<protein>
    <submittedName>
        <fullName evidence="1">Uncharacterized protein</fullName>
    </submittedName>
</protein>
<proteinExistence type="predicted"/>
<organism evidence="1 2">
    <name type="scientific">Hyalangium minutum</name>
    <dbReference type="NCBI Taxonomy" id="394096"/>
    <lineage>
        <taxon>Bacteria</taxon>
        <taxon>Pseudomonadati</taxon>
        <taxon>Myxococcota</taxon>
        <taxon>Myxococcia</taxon>
        <taxon>Myxococcales</taxon>
        <taxon>Cystobacterineae</taxon>
        <taxon>Archangiaceae</taxon>
        <taxon>Hyalangium</taxon>
    </lineage>
</organism>
<dbReference type="EMBL" id="JMCB01000014">
    <property type="protein sequence ID" value="KFE64445.1"/>
    <property type="molecule type" value="Genomic_DNA"/>
</dbReference>
<dbReference type="RefSeq" id="WP_205628607.1">
    <property type="nucleotide sequence ID" value="NZ_JMCB01000014.1"/>
</dbReference>
<dbReference type="STRING" id="394096.DB31_2239"/>
<accession>A0A085W9T2</accession>
<dbReference type="AlphaFoldDB" id="A0A085W9T2"/>
<sequence length="55" mass="5773">MSRWEQSAAEPTPKRSLLIVSKTTHTLAIVDPATLAGVASSDGKTAYVSNTGSLR</sequence>
<name>A0A085W9T2_9BACT</name>
<gene>
    <name evidence="1" type="ORF">DB31_2239</name>
</gene>
<comment type="caution">
    <text evidence="1">The sequence shown here is derived from an EMBL/GenBank/DDBJ whole genome shotgun (WGS) entry which is preliminary data.</text>
</comment>
<reference evidence="1 2" key="1">
    <citation type="submission" date="2014-04" db="EMBL/GenBank/DDBJ databases">
        <title>Genome assembly of Hyalangium minutum DSM 14724.</title>
        <authorList>
            <person name="Sharma G."/>
            <person name="Subramanian S."/>
        </authorList>
    </citation>
    <scope>NUCLEOTIDE SEQUENCE [LARGE SCALE GENOMIC DNA]</scope>
    <source>
        <strain evidence="1 2">DSM 14724</strain>
    </source>
</reference>
<keyword evidence="2" id="KW-1185">Reference proteome</keyword>
<evidence type="ECO:0000313" key="2">
    <source>
        <dbReference type="Proteomes" id="UP000028725"/>
    </source>
</evidence>